<keyword evidence="2 6" id="KW-0285">Flavoprotein</keyword>
<evidence type="ECO:0000259" key="7">
    <source>
        <dbReference type="Pfam" id="PF01593"/>
    </source>
</evidence>
<dbReference type="Gene3D" id="3.50.50.60">
    <property type="entry name" value="FAD/NAD(P)-binding domain"/>
    <property type="match status" value="1"/>
</dbReference>
<comment type="pathway">
    <text evidence="6">Porphyrin-containing compound metabolism; protoheme biosynthesis.</text>
</comment>
<dbReference type="PANTHER" id="PTHR42923">
    <property type="entry name" value="PROTOPORPHYRINOGEN OXIDASE"/>
    <property type="match status" value="1"/>
</dbReference>
<reference evidence="8 9" key="1">
    <citation type="submission" date="2022-01" db="EMBL/GenBank/DDBJ databases">
        <title>Desulfofustis limnae sp. nov., a novel mesophilic sulfate-reducing bacterium isolated from marsh soil.</title>
        <authorList>
            <person name="Watanabe M."/>
            <person name="Takahashi A."/>
            <person name="Kojima H."/>
            <person name="Fukui M."/>
        </authorList>
    </citation>
    <scope>NUCLEOTIDE SEQUENCE [LARGE SCALE GENOMIC DNA]</scope>
    <source>
        <strain evidence="8 9">PPLL</strain>
    </source>
</reference>
<evidence type="ECO:0000256" key="4">
    <source>
        <dbReference type="ARBA" id="ARBA00023002"/>
    </source>
</evidence>
<dbReference type="SUPFAM" id="SSF51905">
    <property type="entry name" value="FAD/NAD(P)-binding domain"/>
    <property type="match status" value="1"/>
</dbReference>
<evidence type="ECO:0000256" key="3">
    <source>
        <dbReference type="ARBA" id="ARBA00022827"/>
    </source>
</evidence>
<evidence type="ECO:0000256" key="6">
    <source>
        <dbReference type="RuleBase" id="RU364052"/>
    </source>
</evidence>
<dbReference type="EC" id="1.3.3.15" evidence="6"/>
<name>A0ABM7W3Y7_9BACT</name>
<dbReference type="InterPro" id="IPR036188">
    <property type="entry name" value="FAD/NAD-bd_sf"/>
</dbReference>
<dbReference type="PANTHER" id="PTHR42923:SF3">
    <property type="entry name" value="PROTOPORPHYRINOGEN OXIDASE"/>
    <property type="match status" value="1"/>
</dbReference>
<protein>
    <recommendedName>
        <fullName evidence="6">Coproporphyrinogen III oxidase</fullName>
        <ecNumber evidence="6">1.3.3.15</ecNumber>
    </recommendedName>
</protein>
<dbReference type="InterPro" id="IPR002937">
    <property type="entry name" value="Amino_oxidase"/>
</dbReference>
<keyword evidence="4 6" id="KW-0560">Oxidoreductase</keyword>
<keyword evidence="3 6" id="KW-0274">FAD</keyword>
<evidence type="ECO:0000256" key="2">
    <source>
        <dbReference type="ARBA" id="ARBA00022630"/>
    </source>
</evidence>
<organism evidence="8 9">
    <name type="scientific">Desulfofustis limnaeus</name>
    <dbReference type="NCBI Taxonomy" id="2740163"/>
    <lineage>
        <taxon>Bacteria</taxon>
        <taxon>Pseudomonadati</taxon>
        <taxon>Thermodesulfobacteriota</taxon>
        <taxon>Desulfobulbia</taxon>
        <taxon>Desulfobulbales</taxon>
        <taxon>Desulfocapsaceae</taxon>
        <taxon>Desulfofustis</taxon>
    </lineage>
</organism>
<comment type="catalytic activity">
    <reaction evidence="6">
        <text>coproporphyrinogen III + 3 O2 = coproporphyrin III + 3 H2O2</text>
        <dbReference type="Rhea" id="RHEA:43436"/>
        <dbReference type="ChEBI" id="CHEBI:15379"/>
        <dbReference type="ChEBI" id="CHEBI:16240"/>
        <dbReference type="ChEBI" id="CHEBI:57309"/>
        <dbReference type="ChEBI" id="CHEBI:131725"/>
        <dbReference type="EC" id="1.3.3.15"/>
    </reaction>
</comment>
<dbReference type="Proteomes" id="UP000830055">
    <property type="component" value="Chromosome"/>
</dbReference>
<proteinExistence type="inferred from homology"/>
<keyword evidence="5 6" id="KW-0350">Heme biosynthesis</keyword>
<feature type="domain" description="Amine oxidase" evidence="7">
    <location>
        <begin position="14"/>
        <end position="448"/>
    </location>
</feature>
<accession>A0ABM7W3Y7</accession>
<comment type="similarity">
    <text evidence="6">Belongs to the protoporphyrinogen/coproporphyrinogen oxidase family. Coproporphyrinogen III oxidase subfamily.</text>
</comment>
<comment type="function">
    <text evidence="6">Involved in coproporphyrin-dependent heme b biosynthesis. Catalyzes the oxidation of coproporphyrinogen III to coproporphyrin III.</text>
</comment>
<dbReference type="NCBIfam" id="TIGR00562">
    <property type="entry name" value="proto_IX_ox"/>
    <property type="match status" value="1"/>
</dbReference>
<gene>
    <name evidence="8" type="primary">hemG</name>
    <name evidence="8" type="ORF">DPPLL_00020</name>
</gene>
<evidence type="ECO:0000313" key="9">
    <source>
        <dbReference type="Proteomes" id="UP000830055"/>
    </source>
</evidence>
<comment type="subcellular location">
    <subcellularLocation>
        <location evidence="6">Cytoplasm</location>
    </subcellularLocation>
</comment>
<dbReference type="Pfam" id="PF01593">
    <property type="entry name" value="Amino_oxidase"/>
    <property type="match status" value="1"/>
</dbReference>
<dbReference type="InterPro" id="IPR050464">
    <property type="entry name" value="Zeta_carotene_desat/Oxidored"/>
</dbReference>
<dbReference type="SUPFAM" id="SSF54373">
    <property type="entry name" value="FAD-linked reductases, C-terminal domain"/>
    <property type="match status" value="1"/>
</dbReference>
<dbReference type="EMBL" id="AP025516">
    <property type="protein sequence ID" value="BDD85637.1"/>
    <property type="molecule type" value="Genomic_DNA"/>
</dbReference>
<sequence>MTESKDTIIVGAGISGLVVAHHLRRHRAGHRLVVLDKADRPGGVIQSFAENGFRAEWGPHGFLDNCHESRALLQETGLDREAVAASLGTHVRYVCINGSLMMIPQSPLKIIRAPLIPFSKKVRVLGELFQPPLEGEPTVAKWAAYRFGRALLPYVDAVFTGTYAGDYNELKIDAVMPGVRALERHHGSVIRGVIAKARAARKKKSGGKKLALPAMTSFSEGMQRLPERLAEPLQQAGDLRLGHAVQRIEKQSDGWLVETGNGCFTAPTLVLAVPINQSLPLLAAFAPSLTGRSVPEARLATVVLGFRDATLPPGFGFLIPEVEQRFTLGTLFSSNMFPNRAPAGSIVFETLIGGRRHPERLDLDNQTLIDRALADIRGLLDLPPVPNFTKVLRPLGGIPQLDSSYLELLHDRNTLVRQHRGLYVCGFGWEGIGLNDMIKTATAVATRVAEVRPQVQDEAEVKKVYF</sequence>
<dbReference type="Gene3D" id="1.10.3110.10">
    <property type="entry name" value="protoporphyrinogen ix oxidase, domain 3"/>
    <property type="match status" value="1"/>
</dbReference>
<evidence type="ECO:0000256" key="5">
    <source>
        <dbReference type="ARBA" id="ARBA00023133"/>
    </source>
</evidence>
<evidence type="ECO:0000313" key="8">
    <source>
        <dbReference type="EMBL" id="BDD85637.1"/>
    </source>
</evidence>
<dbReference type="InterPro" id="IPR004572">
    <property type="entry name" value="Protoporphyrinogen_oxidase"/>
</dbReference>
<comment type="cofactor">
    <cofactor evidence="1 6">
        <name>FAD</name>
        <dbReference type="ChEBI" id="CHEBI:57692"/>
    </cofactor>
</comment>
<keyword evidence="9" id="KW-1185">Reference proteome</keyword>
<keyword evidence="6" id="KW-0963">Cytoplasm</keyword>
<dbReference type="RefSeq" id="WP_284152779.1">
    <property type="nucleotide sequence ID" value="NZ_AP025516.1"/>
</dbReference>
<evidence type="ECO:0000256" key="1">
    <source>
        <dbReference type="ARBA" id="ARBA00001974"/>
    </source>
</evidence>
<dbReference type="Gene3D" id="3.90.660.20">
    <property type="entry name" value="Protoporphyrinogen oxidase, mitochondrial, domain 2"/>
    <property type="match status" value="1"/>
</dbReference>